<dbReference type="SUPFAM" id="SSF51735">
    <property type="entry name" value="NAD(P)-binding Rossmann-fold domains"/>
    <property type="match status" value="1"/>
</dbReference>
<dbReference type="InterPro" id="IPR050700">
    <property type="entry name" value="YIM1/Zinc_Alcohol_DH_Fams"/>
</dbReference>
<dbReference type="STRING" id="1353952.A0A165DFN2"/>
<dbReference type="Pfam" id="PF13602">
    <property type="entry name" value="ADH_zinc_N_2"/>
    <property type="match status" value="1"/>
</dbReference>
<dbReference type="SUPFAM" id="SSF50129">
    <property type="entry name" value="GroES-like"/>
    <property type="match status" value="1"/>
</dbReference>
<dbReference type="Gene3D" id="3.40.50.720">
    <property type="entry name" value="NAD(P)-binding Rossmann-like Domain"/>
    <property type="match status" value="1"/>
</dbReference>
<dbReference type="SMART" id="SM00829">
    <property type="entry name" value="PKS_ER"/>
    <property type="match status" value="1"/>
</dbReference>
<evidence type="ECO:0000313" key="3">
    <source>
        <dbReference type="Proteomes" id="UP000076842"/>
    </source>
</evidence>
<dbReference type="GO" id="GO:0016491">
    <property type="term" value="F:oxidoreductase activity"/>
    <property type="evidence" value="ECO:0007669"/>
    <property type="project" value="InterPro"/>
</dbReference>
<gene>
    <name evidence="2" type="ORF">CALCODRAFT_486939</name>
</gene>
<dbReference type="PANTHER" id="PTHR11695">
    <property type="entry name" value="ALCOHOL DEHYDROGENASE RELATED"/>
    <property type="match status" value="1"/>
</dbReference>
<dbReference type="AlphaFoldDB" id="A0A165DFN2"/>
<reference evidence="2 3" key="1">
    <citation type="journal article" date="2016" name="Mol. Biol. Evol.">
        <title>Comparative Genomics of Early-Diverging Mushroom-Forming Fungi Provides Insights into the Origins of Lignocellulose Decay Capabilities.</title>
        <authorList>
            <person name="Nagy L.G."/>
            <person name="Riley R."/>
            <person name="Tritt A."/>
            <person name="Adam C."/>
            <person name="Daum C."/>
            <person name="Floudas D."/>
            <person name="Sun H."/>
            <person name="Yadav J.S."/>
            <person name="Pangilinan J."/>
            <person name="Larsson K.H."/>
            <person name="Matsuura K."/>
            <person name="Barry K."/>
            <person name="Labutti K."/>
            <person name="Kuo R."/>
            <person name="Ohm R.A."/>
            <person name="Bhattacharya S.S."/>
            <person name="Shirouzu T."/>
            <person name="Yoshinaga Y."/>
            <person name="Martin F.M."/>
            <person name="Grigoriev I.V."/>
            <person name="Hibbett D.S."/>
        </authorList>
    </citation>
    <scope>NUCLEOTIDE SEQUENCE [LARGE SCALE GENOMIC DNA]</scope>
    <source>
        <strain evidence="2 3">HHB12733</strain>
    </source>
</reference>
<keyword evidence="3" id="KW-1185">Reference proteome</keyword>
<dbReference type="PANTHER" id="PTHR11695:SF294">
    <property type="entry name" value="RETICULON-4-INTERACTING PROTEIN 1, MITOCHONDRIAL"/>
    <property type="match status" value="1"/>
</dbReference>
<protein>
    <submittedName>
        <fullName evidence="2">GroES-like protein</fullName>
    </submittedName>
</protein>
<dbReference type="InterPro" id="IPR013154">
    <property type="entry name" value="ADH-like_N"/>
</dbReference>
<dbReference type="InterPro" id="IPR036291">
    <property type="entry name" value="NAD(P)-bd_dom_sf"/>
</dbReference>
<proteinExistence type="predicted"/>
<dbReference type="Proteomes" id="UP000076842">
    <property type="component" value="Unassembled WGS sequence"/>
</dbReference>
<dbReference type="EMBL" id="KV424058">
    <property type="protein sequence ID" value="KZT52708.1"/>
    <property type="molecule type" value="Genomic_DNA"/>
</dbReference>
<dbReference type="InterPro" id="IPR011032">
    <property type="entry name" value="GroES-like_sf"/>
</dbReference>
<dbReference type="InterPro" id="IPR020843">
    <property type="entry name" value="ER"/>
</dbReference>
<organism evidence="2 3">
    <name type="scientific">Calocera cornea HHB12733</name>
    <dbReference type="NCBI Taxonomy" id="1353952"/>
    <lineage>
        <taxon>Eukaryota</taxon>
        <taxon>Fungi</taxon>
        <taxon>Dikarya</taxon>
        <taxon>Basidiomycota</taxon>
        <taxon>Agaricomycotina</taxon>
        <taxon>Dacrymycetes</taxon>
        <taxon>Dacrymycetales</taxon>
        <taxon>Dacrymycetaceae</taxon>
        <taxon>Calocera</taxon>
    </lineage>
</organism>
<dbReference type="InParanoid" id="A0A165DFN2"/>
<dbReference type="Pfam" id="PF08240">
    <property type="entry name" value="ADH_N"/>
    <property type="match status" value="1"/>
</dbReference>
<sequence length="353" mass="38567">MSTKTMKAVIQHSYGQPAQVLKIEQVPLPSFDESSDKLLVRVKAVSINPLDYIMIKGGLKFLVNEPMPVIPGADVSGVVVKAGRGTGFKEGDEVFGFINMFIRSSMAEYCTIFAQNCALKPKALSHEEASCLPVAGLTAIQALQLHSGPKDSAFIPAGLGGVGSIALQLAKPYAGFKRTITTASTAKVELVKKHISDVDEVIDYKKVDETKAIPARSCDFVLDQFGKPSRYVRYMRKPPTGTRAQGKPSIISIMTPPNAEKCQEGWEMRVNTFMQIGLNTMDRATRLKIPGWIRYDSFYALPRGKDLQILADLADLGKLRPIIHKVFPLDQAVEAIILAESKPAGKVVICMSK</sequence>
<name>A0A165DFN2_9BASI</name>
<feature type="domain" description="Enoyl reductase (ER)" evidence="1">
    <location>
        <begin position="16"/>
        <end position="349"/>
    </location>
</feature>
<evidence type="ECO:0000313" key="2">
    <source>
        <dbReference type="EMBL" id="KZT52708.1"/>
    </source>
</evidence>
<evidence type="ECO:0000259" key="1">
    <source>
        <dbReference type="SMART" id="SM00829"/>
    </source>
</evidence>
<dbReference type="OrthoDB" id="9930022at2759"/>
<accession>A0A165DFN2</accession>
<dbReference type="Gene3D" id="3.90.180.10">
    <property type="entry name" value="Medium-chain alcohol dehydrogenases, catalytic domain"/>
    <property type="match status" value="1"/>
</dbReference>
<dbReference type="CDD" id="cd05289">
    <property type="entry name" value="MDR_like_2"/>
    <property type="match status" value="1"/>
</dbReference>